<dbReference type="AlphaFoldDB" id="A0AAD7BMP8"/>
<feature type="domain" description="C3H1-type" evidence="2">
    <location>
        <begin position="61"/>
        <end position="89"/>
    </location>
</feature>
<dbReference type="EMBL" id="JARKIE010000609">
    <property type="protein sequence ID" value="KAJ7625149.1"/>
    <property type="molecule type" value="Genomic_DNA"/>
</dbReference>
<evidence type="ECO:0000259" key="2">
    <source>
        <dbReference type="PROSITE" id="PS50103"/>
    </source>
</evidence>
<dbReference type="Proteomes" id="UP001221757">
    <property type="component" value="Unassembled WGS sequence"/>
</dbReference>
<sequence>MPAHPSKVSDAYAARTPCLKHYHVFPGEARGSMRHHTYSECEMTGPSGASCRYSHDIPVYAKKQSMCLQHGSASGCPRGANCPYDHDLIDGERIQGLAKHNGGQGMTADLNYLKVDCVIGPSGDVLWRITMLPEGCKGLPAALQGPVPARPFTCEGTELLDVVRRLETLLHITVFLCALPLEWDTFGKKIWGIWPTLPLHSHPACLGMFPGDLG</sequence>
<feature type="zinc finger region" description="C3H1-type" evidence="1">
    <location>
        <begin position="61"/>
        <end position="89"/>
    </location>
</feature>
<evidence type="ECO:0000256" key="1">
    <source>
        <dbReference type="PROSITE-ProRule" id="PRU00723"/>
    </source>
</evidence>
<organism evidence="3 4">
    <name type="scientific">Mycena rosella</name>
    <name type="common">Pink bonnet</name>
    <name type="synonym">Agaricus rosellus</name>
    <dbReference type="NCBI Taxonomy" id="1033263"/>
    <lineage>
        <taxon>Eukaryota</taxon>
        <taxon>Fungi</taxon>
        <taxon>Dikarya</taxon>
        <taxon>Basidiomycota</taxon>
        <taxon>Agaricomycotina</taxon>
        <taxon>Agaricomycetes</taxon>
        <taxon>Agaricomycetidae</taxon>
        <taxon>Agaricales</taxon>
        <taxon>Marasmiineae</taxon>
        <taxon>Mycenaceae</taxon>
        <taxon>Mycena</taxon>
    </lineage>
</organism>
<dbReference type="PROSITE" id="PS50103">
    <property type="entry name" value="ZF_C3H1"/>
    <property type="match status" value="1"/>
</dbReference>
<dbReference type="InterPro" id="IPR000571">
    <property type="entry name" value="Znf_CCCH"/>
</dbReference>
<name>A0AAD7BMP8_MYCRO</name>
<keyword evidence="1" id="KW-0479">Metal-binding</keyword>
<keyword evidence="4" id="KW-1185">Reference proteome</keyword>
<accession>A0AAD7BMP8</accession>
<proteinExistence type="predicted"/>
<evidence type="ECO:0000313" key="3">
    <source>
        <dbReference type="EMBL" id="KAJ7625149.1"/>
    </source>
</evidence>
<protein>
    <recommendedName>
        <fullName evidence="2">C3H1-type domain-containing protein</fullName>
    </recommendedName>
</protein>
<gene>
    <name evidence="3" type="ORF">B0H17DRAFT_1288256</name>
</gene>
<comment type="caution">
    <text evidence="3">The sequence shown here is derived from an EMBL/GenBank/DDBJ whole genome shotgun (WGS) entry which is preliminary data.</text>
</comment>
<reference evidence="3" key="1">
    <citation type="submission" date="2023-03" db="EMBL/GenBank/DDBJ databases">
        <title>Massive genome expansion in bonnet fungi (Mycena s.s.) driven by repeated elements and novel gene families across ecological guilds.</title>
        <authorList>
            <consortium name="Lawrence Berkeley National Laboratory"/>
            <person name="Harder C.B."/>
            <person name="Miyauchi S."/>
            <person name="Viragh M."/>
            <person name="Kuo A."/>
            <person name="Thoen E."/>
            <person name="Andreopoulos B."/>
            <person name="Lu D."/>
            <person name="Skrede I."/>
            <person name="Drula E."/>
            <person name="Henrissat B."/>
            <person name="Morin E."/>
            <person name="Kohler A."/>
            <person name="Barry K."/>
            <person name="LaButti K."/>
            <person name="Morin E."/>
            <person name="Salamov A."/>
            <person name="Lipzen A."/>
            <person name="Mereny Z."/>
            <person name="Hegedus B."/>
            <person name="Baldrian P."/>
            <person name="Stursova M."/>
            <person name="Weitz H."/>
            <person name="Taylor A."/>
            <person name="Grigoriev I.V."/>
            <person name="Nagy L.G."/>
            <person name="Martin F."/>
            <person name="Kauserud H."/>
        </authorList>
    </citation>
    <scope>NUCLEOTIDE SEQUENCE</scope>
    <source>
        <strain evidence="3">CBHHK067</strain>
    </source>
</reference>
<keyword evidence="1" id="KW-0863">Zinc-finger</keyword>
<evidence type="ECO:0000313" key="4">
    <source>
        <dbReference type="Proteomes" id="UP001221757"/>
    </source>
</evidence>
<dbReference type="GO" id="GO:0008270">
    <property type="term" value="F:zinc ion binding"/>
    <property type="evidence" value="ECO:0007669"/>
    <property type="project" value="UniProtKB-KW"/>
</dbReference>
<keyword evidence="1" id="KW-0862">Zinc</keyword>